<dbReference type="InterPro" id="IPR016181">
    <property type="entry name" value="Acyl_CoA_acyltransferase"/>
</dbReference>
<dbReference type="GO" id="GO:0016747">
    <property type="term" value="F:acyltransferase activity, transferring groups other than amino-acyl groups"/>
    <property type="evidence" value="ECO:0007669"/>
    <property type="project" value="InterPro"/>
</dbReference>
<proteinExistence type="predicted"/>
<dbReference type="PROSITE" id="PS51186">
    <property type="entry name" value="GNAT"/>
    <property type="match status" value="1"/>
</dbReference>
<dbReference type="AlphaFoldDB" id="A0A5J5G3I5"/>
<protein>
    <submittedName>
        <fullName evidence="2">GNAT family acetyltransferase</fullName>
    </submittedName>
</protein>
<keyword evidence="2" id="KW-0808">Transferase</keyword>
<organism evidence="2 3">
    <name type="scientific">Affinibrenneria salicis</name>
    <dbReference type="NCBI Taxonomy" id="2590031"/>
    <lineage>
        <taxon>Bacteria</taxon>
        <taxon>Pseudomonadati</taxon>
        <taxon>Pseudomonadota</taxon>
        <taxon>Gammaproteobacteria</taxon>
        <taxon>Enterobacterales</taxon>
        <taxon>Pectobacteriaceae</taxon>
        <taxon>Affinibrenneria</taxon>
    </lineage>
</organism>
<dbReference type="EMBL" id="VYKJ01000003">
    <property type="protein sequence ID" value="KAA9001398.1"/>
    <property type="molecule type" value="Genomic_DNA"/>
</dbReference>
<evidence type="ECO:0000313" key="3">
    <source>
        <dbReference type="Proteomes" id="UP000335415"/>
    </source>
</evidence>
<name>A0A5J5G3I5_9GAMM</name>
<dbReference type="InterPro" id="IPR000182">
    <property type="entry name" value="GNAT_dom"/>
</dbReference>
<accession>A0A5J5G3I5</accession>
<dbReference type="Proteomes" id="UP000335415">
    <property type="component" value="Unassembled WGS sequence"/>
</dbReference>
<gene>
    <name evidence="2" type="ORF">FJU30_07960</name>
</gene>
<dbReference type="Gene3D" id="3.40.630.30">
    <property type="match status" value="1"/>
</dbReference>
<evidence type="ECO:0000259" key="1">
    <source>
        <dbReference type="PROSITE" id="PS51186"/>
    </source>
</evidence>
<feature type="domain" description="N-acetyltransferase" evidence="1">
    <location>
        <begin position="1"/>
        <end position="182"/>
    </location>
</feature>
<dbReference type="OrthoDB" id="5109343at2"/>
<sequence length="185" mass="21583">MEISVATISDIDAIMDLHKKFHIDSIAAEDKADGFVTTLLNREQMTSLIQNESGAFVARDSGRIVAFVFAASWAYWSNWPFFQYMIQRLNDVTYHNEKLSVENSYQYGPICIDKAYRGKGLLNDIFHFSLKQMAERFHYLVTFVNKNNERSYIAHSKKLGLDVLLEFTFNNNQYYWMACKTDQKK</sequence>
<comment type="caution">
    <text evidence="2">The sequence shown here is derived from an EMBL/GenBank/DDBJ whole genome shotgun (WGS) entry which is preliminary data.</text>
</comment>
<dbReference type="SUPFAM" id="SSF55729">
    <property type="entry name" value="Acyl-CoA N-acyltransferases (Nat)"/>
    <property type="match status" value="1"/>
</dbReference>
<reference evidence="2 3" key="1">
    <citation type="submission" date="2019-09" db="EMBL/GenBank/DDBJ databases">
        <authorList>
            <person name="Li Y."/>
        </authorList>
    </citation>
    <scope>NUCLEOTIDE SEQUENCE [LARGE SCALE GENOMIC DNA]</scope>
    <source>
        <strain evidence="2 3">L3-3HA</strain>
    </source>
</reference>
<evidence type="ECO:0000313" key="2">
    <source>
        <dbReference type="EMBL" id="KAA9001398.1"/>
    </source>
</evidence>
<keyword evidence="3" id="KW-1185">Reference proteome</keyword>